<protein>
    <submittedName>
        <fullName evidence="2">Uncharacterized protein</fullName>
    </submittedName>
</protein>
<feature type="compositionally biased region" description="Pro residues" evidence="1">
    <location>
        <begin position="15"/>
        <end position="29"/>
    </location>
</feature>
<feature type="region of interest" description="Disordered" evidence="1">
    <location>
        <begin position="164"/>
        <end position="210"/>
    </location>
</feature>
<feature type="compositionally biased region" description="Basic and acidic residues" evidence="1">
    <location>
        <begin position="314"/>
        <end position="348"/>
    </location>
</feature>
<name>A0ABR1MCB4_9PEZI</name>
<feature type="compositionally biased region" description="Low complexity" evidence="1">
    <location>
        <begin position="241"/>
        <end position="252"/>
    </location>
</feature>
<comment type="caution">
    <text evidence="2">The sequence shown here is derived from an EMBL/GenBank/DDBJ whole genome shotgun (WGS) entry which is preliminary data.</text>
</comment>
<feature type="compositionally biased region" description="Acidic residues" evidence="1">
    <location>
        <begin position="349"/>
        <end position="368"/>
    </location>
</feature>
<feature type="compositionally biased region" description="Basic residues" evidence="1">
    <location>
        <begin position="67"/>
        <end position="78"/>
    </location>
</feature>
<organism evidence="2 3">
    <name type="scientific">Phyllosticta citricarpa</name>
    <dbReference type="NCBI Taxonomy" id="55181"/>
    <lineage>
        <taxon>Eukaryota</taxon>
        <taxon>Fungi</taxon>
        <taxon>Dikarya</taxon>
        <taxon>Ascomycota</taxon>
        <taxon>Pezizomycotina</taxon>
        <taxon>Dothideomycetes</taxon>
        <taxon>Dothideomycetes incertae sedis</taxon>
        <taxon>Botryosphaeriales</taxon>
        <taxon>Phyllostictaceae</taxon>
        <taxon>Phyllosticta</taxon>
    </lineage>
</organism>
<dbReference type="EMBL" id="JBBPDW010000017">
    <property type="protein sequence ID" value="KAK7545645.1"/>
    <property type="molecule type" value="Genomic_DNA"/>
</dbReference>
<accession>A0ABR1MCB4</accession>
<feature type="region of interest" description="Disordered" evidence="1">
    <location>
        <begin position="302"/>
        <end position="401"/>
    </location>
</feature>
<feature type="compositionally biased region" description="Polar residues" evidence="1">
    <location>
        <begin position="105"/>
        <end position="125"/>
    </location>
</feature>
<feature type="region of interest" description="Disordered" evidence="1">
    <location>
        <begin position="235"/>
        <end position="269"/>
    </location>
</feature>
<evidence type="ECO:0000313" key="3">
    <source>
        <dbReference type="Proteomes" id="UP001365128"/>
    </source>
</evidence>
<feature type="compositionally biased region" description="Basic and acidic residues" evidence="1">
    <location>
        <begin position="79"/>
        <end position="103"/>
    </location>
</feature>
<keyword evidence="3" id="KW-1185">Reference proteome</keyword>
<feature type="compositionally biased region" description="Basic and acidic residues" evidence="1">
    <location>
        <begin position="369"/>
        <end position="385"/>
    </location>
</feature>
<dbReference type="Proteomes" id="UP001365128">
    <property type="component" value="Unassembled WGS sequence"/>
</dbReference>
<evidence type="ECO:0000313" key="2">
    <source>
        <dbReference type="EMBL" id="KAK7545645.1"/>
    </source>
</evidence>
<gene>
    <name evidence="2" type="ORF">IWX46DRAFT_581308</name>
</gene>
<sequence>MDIDDPSAKPDYGPFDPPRPAIQPPPLRPGSPHTIKMKREPKNNSFSPYTLWEKRKIREGKRPLRDRTKRRCPVRRRTISGDDAIRRPKSPTDNKPSLRREETEPQSLSPPRRSTISLASHTSNNDDWDGTRPLLLDNDEENTETSPQLDRRFSLAVLDQVKKPFSRPRVRPKSTDRNVHGQNLADQEHCSRSQPSKTASGRDSKPRCGFSPATEGLPFFSRPFNPFSGLTFSWNSSNEATPPGTSTGVSSSPREHSPRASLERQEPKPQYFPVGAATKALISQPGASTWLRDLETNRTTTWSLPREAVNGARFEMEQQRPQRDPSREAYFVDRPHSVFDLRTWGEEEKKEEEDEDENGAVAEGDEPEERPGRLRQRMDSARESISKGLQRLVGRKNSSPA</sequence>
<feature type="compositionally biased region" description="Basic and acidic residues" evidence="1">
    <location>
        <begin position="52"/>
        <end position="66"/>
    </location>
</feature>
<evidence type="ECO:0000256" key="1">
    <source>
        <dbReference type="SAM" id="MobiDB-lite"/>
    </source>
</evidence>
<proteinExistence type="predicted"/>
<feature type="compositionally biased region" description="Basic and acidic residues" evidence="1">
    <location>
        <begin position="253"/>
        <end position="267"/>
    </location>
</feature>
<feature type="region of interest" description="Disordered" evidence="1">
    <location>
        <begin position="1"/>
        <end position="151"/>
    </location>
</feature>
<reference evidence="2 3" key="1">
    <citation type="submission" date="2024-04" db="EMBL/GenBank/DDBJ databases">
        <title>Phyllosticta paracitricarpa is synonymous to the EU quarantine fungus P. citricarpa based on phylogenomic analyses.</title>
        <authorList>
            <consortium name="Lawrence Berkeley National Laboratory"/>
            <person name="Van Ingen-Buijs V.A."/>
            <person name="Van Westerhoven A.C."/>
            <person name="Haridas S."/>
            <person name="Skiadas P."/>
            <person name="Martin F."/>
            <person name="Groenewald J.Z."/>
            <person name="Crous P.W."/>
            <person name="Seidl M.F."/>
        </authorList>
    </citation>
    <scope>NUCLEOTIDE SEQUENCE [LARGE SCALE GENOMIC DNA]</scope>
    <source>
        <strain evidence="2 3">CBS 122670</strain>
    </source>
</reference>